<feature type="non-terminal residue" evidence="1">
    <location>
        <position position="1"/>
    </location>
</feature>
<protein>
    <submittedName>
        <fullName evidence="1">21764_t:CDS:1</fullName>
    </submittedName>
</protein>
<dbReference type="EMBL" id="CAJVQA010024418">
    <property type="protein sequence ID" value="CAG8782317.1"/>
    <property type="molecule type" value="Genomic_DNA"/>
</dbReference>
<dbReference type="AlphaFoldDB" id="A0A9N9JIE7"/>
<evidence type="ECO:0000313" key="1">
    <source>
        <dbReference type="EMBL" id="CAG8782317.1"/>
    </source>
</evidence>
<dbReference type="Proteomes" id="UP000789759">
    <property type="component" value="Unassembled WGS sequence"/>
</dbReference>
<evidence type="ECO:0000313" key="2">
    <source>
        <dbReference type="Proteomes" id="UP000789759"/>
    </source>
</evidence>
<keyword evidence="2" id="KW-1185">Reference proteome</keyword>
<comment type="caution">
    <text evidence="1">The sequence shown here is derived from an EMBL/GenBank/DDBJ whole genome shotgun (WGS) entry which is preliminary data.</text>
</comment>
<reference evidence="1" key="1">
    <citation type="submission" date="2021-06" db="EMBL/GenBank/DDBJ databases">
        <authorList>
            <person name="Kallberg Y."/>
            <person name="Tangrot J."/>
            <person name="Rosling A."/>
        </authorList>
    </citation>
    <scope>NUCLEOTIDE SEQUENCE</scope>
    <source>
        <strain evidence="1">FL966</strain>
    </source>
</reference>
<proteinExistence type="predicted"/>
<accession>A0A9N9JIE7</accession>
<gene>
    <name evidence="1" type="ORF">CPELLU_LOCUS16455</name>
</gene>
<sequence>MFLKKNQDNWQFSGLTIEECKIAINNEWDNENNNLILNYYIKHRNFKKINVLKIKKSELNKSLDILDKINEKNRNTFKSLSEDFEINNINNLDNKFLSCSTKKEDLLKKVTPEFLNKFLDNFLQKKGDENLVEKNLNGWLKGEDPLLNQDKLRGYISGAKVIEKKSELDKSLADSFAKINDTTIKLKKDEELKLKIVDVNGPGILSILTGSELAADAENHHNTWLQYSNAHFPNTSYQVVQPLIIRMEYNTLLMSATFPKKNFSISTSKPRKVYSITKFFNQTEWENEKIQIFFRTTANEYSRKINGEEDTDAKPILKSELTSKKFKLLEESDISFVIFDNTNSSAISGITEGMPSEPEAERWIYNEKDVQYLSVTSMVQQIGHVGHLKKEKAFLTTQQLKELIPSDNIVFHLISGTMLLLSEELMKKLNTLKAVIIGVKGNPKLSFANQICPIYDNLQDPDVKDPNLWVLHTE</sequence>
<dbReference type="OrthoDB" id="2385619at2759"/>
<name>A0A9N9JIE7_9GLOM</name>
<organism evidence="1 2">
    <name type="scientific">Cetraspora pellucida</name>
    <dbReference type="NCBI Taxonomy" id="1433469"/>
    <lineage>
        <taxon>Eukaryota</taxon>
        <taxon>Fungi</taxon>
        <taxon>Fungi incertae sedis</taxon>
        <taxon>Mucoromycota</taxon>
        <taxon>Glomeromycotina</taxon>
        <taxon>Glomeromycetes</taxon>
        <taxon>Diversisporales</taxon>
        <taxon>Gigasporaceae</taxon>
        <taxon>Cetraspora</taxon>
    </lineage>
</organism>